<keyword evidence="3" id="KW-0408">Iron</keyword>
<comment type="similarity">
    <text evidence="5">Belongs to the radical SAM superfamily. Anaerobic sulfatase-maturating enzyme family.</text>
</comment>
<dbReference type="SFLD" id="SFLDS00029">
    <property type="entry name" value="Radical_SAM"/>
    <property type="match status" value="1"/>
</dbReference>
<dbReference type="SFLD" id="SFLDG01386">
    <property type="entry name" value="main_SPASM_domain-containing"/>
    <property type="match status" value="1"/>
</dbReference>
<dbReference type="PROSITE" id="PS51918">
    <property type="entry name" value="RADICAL_SAM"/>
    <property type="match status" value="1"/>
</dbReference>
<evidence type="ECO:0000256" key="5">
    <source>
        <dbReference type="ARBA" id="ARBA00023601"/>
    </source>
</evidence>
<evidence type="ECO:0000313" key="7">
    <source>
        <dbReference type="EMBL" id="PJA63883.1"/>
    </source>
</evidence>
<organism evidence="7 8">
    <name type="scientific">Candidatus Portnoybacteria bacterium CG_4_9_14_3_um_filter_43_11</name>
    <dbReference type="NCBI Taxonomy" id="1974805"/>
    <lineage>
        <taxon>Bacteria</taxon>
        <taxon>Candidatus Portnoyibacteriota</taxon>
    </lineage>
</organism>
<dbReference type="InterPro" id="IPR058240">
    <property type="entry name" value="rSAM_sf"/>
</dbReference>
<dbReference type="SUPFAM" id="SSF102114">
    <property type="entry name" value="Radical SAM enzymes"/>
    <property type="match status" value="1"/>
</dbReference>
<dbReference type="EMBL" id="PFWG01000041">
    <property type="protein sequence ID" value="PJA63883.1"/>
    <property type="molecule type" value="Genomic_DNA"/>
</dbReference>
<dbReference type="CDD" id="cd01335">
    <property type="entry name" value="Radical_SAM"/>
    <property type="match status" value="1"/>
</dbReference>
<dbReference type="Gene3D" id="3.20.20.70">
    <property type="entry name" value="Aldolase class I"/>
    <property type="match status" value="1"/>
</dbReference>
<comment type="caution">
    <text evidence="7">The sequence shown here is derived from an EMBL/GenBank/DDBJ whole genome shotgun (WGS) entry which is preliminary data.</text>
</comment>
<dbReference type="SFLD" id="SFLDG01384">
    <property type="entry name" value="thioether_bond_formation_requi"/>
    <property type="match status" value="1"/>
</dbReference>
<evidence type="ECO:0000256" key="3">
    <source>
        <dbReference type="ARBA" id="ARBA00023004"/>
    </source>
</evidence>
<dbReference type="GO" id="GO:0051536">
    <property type="term" value="F:iron-sulfur cluster binding"/>
    <property type="evidence" value="ECO:0007669"/>
    <property type="project" value="UniProtKB-KW"/>
</dbReference>
<proteinExistence type="inferred from homology"/>
<sequence>MKEKVKEYSESAAGGKNIEYLSLILSENCNFACSYCISNSMISASHRKTNKKKVMSAETAIRAIDIFLSILAENNKGCAYINFGGGEPLINAIVMKCVLEYCCEKYGRAFDFKFRINTNASFINRDIAEALKKYDVKPAISLDGQRDANNKVRMTKAGKGTFDQIFRGIQALRQVDFAPQGFSTTVTENNFDLISEGLIRFAKEEGFIDLCIDLDVIHLLSIPVEAAVKKLLILKQIAREEGINLSGLWERPAENLNSSILEKHIAFCGGVVGKSMCVSPSEEVFICGYSGKPFADLSKEEIKASSVYNDIVTGRLAGGIERCKGCSIEGQ</sequence>
<feature type="non-terminal residue" evidence="7">
    <location>
        <position position="331"/>
    </location>
</feature>
<protein>
    <recommendedName>
        <fullName evidence="6">Radical SAM core domain-containing protein</fullName>
    </recommendedName>
</protein>
<dbReference type="Proteomes" id="UP000230941">
    <property type="component" value="Unassembled WGS sequence"/>
</dbReference>
<dbReference type="InterPro" id="IPR013785">
    <property type="entry name" value="Aldolase_TIM"/>
</dbReference>
<dbReference type="AlphaFoldDB" id="A0A2M7YLM6"/>
<evidence type="ECO:0000256" key="2">
    <source>
        <dbReference type="ARBA" id="ARBA00022723"/>
    </source>
</evidence>
<keyword evidence="1" id="KW-0949">S-adenosyl-L-methionine</keyword>
<evidence type="ECO:0000259" key="6">
    <source>
        <dbReference type="PROSITE" id="PS51918"/>
    </source>
</evidence>
<dbReference type="GO" id="GO:0016491">
    <property type="term" value="F:oxidoreductase activity"/>
    <property type="evidence" value="ECO:0007669"/>
    <property type="project" value="InterPro"/>
</dbReference>
<dbReference type="SFLD" id="SFLDG01067">
    <property type="entry name" value="SPASM/twitch_domain_containing"/>
    <property type="match status" value="1"/>
</dbReference>
<dbReference type="PANTHER" id="PTHR43273">
    <property type="entry name" value="ANAEROBIC SULFATASE-MATURATING ENZYME HOMOLOG ASLB-RELATED"/>
    <property type="match status" value="1"/>
</dbReference>
<dbReference type="InterPro" id="IPR007197">
    <property type="entry name" value="rSAM"/>
</dbReference>
<evidence type="ECO:0000313" key="8">
    <source>
        <dbReference type="Proteomes" id="UP000230941"/>
    </source>
</evidence>
<dbReference type="GO" id="GO:0046872">
    <property type="term" value="F:metal ion binding"/>
    <property type="evidence" value="ECO:0007669"/>
    <property type="project" value="UniProtKB-KW"/>
</dbReference>
<keyword evidence="4" id="KW-0411">Iron-sulfur</keyword>
<reference evidence="8" key="1">
    <citation type="submission" date="2017-09" db="EMBL/GenBank/DDBJ databases">
        <title>Depth-based differentiation of microbial function through sediment-hosted aquifers and enrichment of novel symbionts in the deep terrestrial subsurface.</title>
        <authorList>
            <person name="Probst A.J."/>
            <person name="Ladd B."/>
            <person name="Jarett J.K."/>
            <person name="Geller-Mcgrath D.E."/>
            <person name="Sieber C.M.K."/>
            <person name="Emerson J.B."/>
            <person name="Anantharaman K."/>
            <person name="Thomas B.C."/>
            <person name="Malmstrom R."/>
            <person name="Stieglmeier M."/>
            <person name="Klingl A."/>
            <person name="Woyke T."/>
            <person name="Ryan C.M."/>
            <person name="Banfield J.F."/>
        </authorList>
    </citation>
    <scope>NUCLEOTIDE SEQUENCE [LARGE SCALE GENOMIC DNA]</scope>
</reference>
<dbReference type="InterPro" id="IPR023867">
    <property type="entry name" value="Sulphatase_maturase_rSAM"/>
</dbReference>
<gene>
    <name evidence="7" type="ORF">CO160_01590</name>
</gene>
<dbReference type="Pfam" id="PF04055">
    <property type="entry name" value="Radical_SAM"/>
    <property type="match status" value="1"/>
</dbReference>
<feature type="domain" description="Radical SAM core" evidence="6">
    <location>
        <begin position="13"/>
        <end position="244"/>
    </location>
</feature>
<name>A0A2M7YLM6_9BACT</name>
<keyword evidence="2" id="KW-0479">Metal-binding</keyword>
<accession>A0A2M7YLM6</accession>
<evidence type="ECO:0000256" key="1">
    <source>
        <dbReference type="ARBA" id="ARBA00022691"/>
    </source>
</evidence>
<dbReference type="PANTHER" id="PTHR43273:SF3">
    <property type="entry name" value="ANAEROBIC SULFATASE-MATURATING ENZYME HOMOLOG ASLB-RELATED"/>
    <property type="match status" value="1"/>
</dbReference>
<evidence type="ECO:0000256" key="4">
    <source>
        <dbReference type="ARBA" id="ARBA00023014"/>
    </source>
</evidence>